<reference evidence="1" key="2">
    <citation type="submission" date="2021-02" db="EMBL/GenBank/DDBJ databases">
        <authorList>
            <person name="Kimball J.A."/>
            <person name="Haas M.W."/>
            <person name="Macchietto M."/>
            <person name="Kono T."/>
            <person name="Duquette J."/>
            <person name="Shao M."/>
        </authorList>
    </citation>
    <scope>NUCLEOTIDE SEQUENCE</scope>
    <source>
        <tissue evidence="1">Fresh leaf tissue</tissue>
    </source>
</reference>
<gene>
    <name evidence="1" type="ORF">GUJ93_ZPchr0012g19724</name>
</gene>
<name>A0A8J5WRF0_ZIZPA</name>
<proteinExistence type="predicted"/>
<dbReference type="AlphaFoldDB" id="A0A8J5WRF0"/>
<dbReference type="EMBL" id="JAAALK010000080">
    <property type="protein sequence ID" value="KAG8095393.1"/>
    <property type="molecule type" value="Genomic_DNA"/>
</dbReference>
<protein>
    <submittedName>
        <fullName evidence="1">Uncharacterized protein</fullName>
    </submittedName>
</protein>
<accession>A0A8J5WRF0</accession>
<keyword evidence="2" id="KW-1185">Reference proteome</keyword>
<organism evidence="1 2">
    <name type="scientific">Zizania palustris</name>
    <name type="common">Northern wild rice</name>
    <dbReference type="NCBI Taxonomy" id="103762"/>
    <lineage>
        <taxon>Eukaryota</taxon>
        <taxon>Viridiplantae</taxon>
        <taxon>Streptophyta</taxon>
        <taxon>Embryophyta</taxon>
        <taxon>Tracheophyta</taxon>
        <taxon>Spermatophyta</taxon>
        <taxon>Magnoliopsida</taxon>
        <taxon>Liliopsida</taxon>
        <taxon>Poales</taxon>
        <taxon>Poaceae</taxon>
        <taxon>BOP clade</taxon>
        <taxon>Oryzoideae</taxon>
        <taxon>Oryzeae</taxon>
        <taxon>Zizaniinae</taxon>
        <taxon>Zizania</taxon>
    </lineage>
</organism>
<reference evidence="1" key="1">
    <citation type="journal article" date="2021" name="bioRxiv">
        <title>Whole Genome Assembly and Annotation of Northern Wild Rice, Zizania palustris L., Supports a Whole Genome Duplication in the Zizania Genus.</title>
        <authorList>
            <person name="Haas M."/>
            <person name="Kono T."/>
            <person name="Macchietto M."/>
            <person name="Millas R."/>
            <person name="McGilp L."/>
            <person name="Shao M."/>
            <person name="Duquette J."/>
            <person name="Hirsch C.N."/>
            <person name="Kimball J."/>
        </authorList>
    </citation>
    <scope>NUCLEOTIDE SEQUENCE</scope>
    <source>
        <tissue evidence="1">Fresh leaf tissue</tissue>
    </source>
</reference>
<evidence type="ECO:0000313" key="1">
    <source>
        <dbReference type="EMBL" id="KAG8095393.1"/>
    </source>
</evidence>
<dbReference type="Proteomes" id="UP000729402">
    <property type="component" value="Unassembled WGS sequence"/>
</dbReference>
<comment type="caution">
    <text evidence="1">The sequence shown here is derived from an EMBL/GenBank/DDBJ whole genome shotgun (WGS) entry which is preliminary data.</text>
</comment>
<evidence type="ECO:0000313" key="2">
    <source>
        <dbReference type="Proteomes" id="UP000729402"/>
    </source>
</evidence>
<sequence length="86" mass="9305">MLPSVSAWCFLANTAASSCHEMSQQAVPLKCCSLPLASNDALREKTAPTAAAVWESLAGPKPWLKKLLLPMQAHAPSRTKFSRPEK</sequence>